<protein>
    <submittedName>
        <fullName evidence="1">Uncharacterized protein</fullName>
    </submittedName>
</protein>
<sequence length="39" mass="4824">MFNLNFTICLDDKYNFTYNERWIGLIDRQVLFVETVNDY</sequence>
<evidence type="ECO:0000313" key="1">
    <source>
        <dbReference type="EMBL" id="EEW53317.1"/>
    </source>
</evidence>
<dbReference type="STRING" id="525309.HMPREF0494_1526"/>
<comment type="caution">
    <text evidence="1">The sequence shown here is derived from an EMBL/GenBank/DDBJ whole genome shotgun (WGS) entry which is preliminary data.</text>
</comment>
<dbReference type="HOGENOM" id="CLU_3311536_0_0_9"/>
<dbReference type="AlphaFoldDB" id="C8P882"/>
<evidence type="ECO:0000313" key="2">
    <source>
        <dbReference type="Proteomes" id="UP000003675"/>
    </source>
</evidence>
<dbReference type="Proteomes" id="UP000003675">
    <property type="component" value="Unassembled WGS sequence"/>
</dbReference>
<name>C8P882_9LACO</name>
<reference evidence="1 2" key="1">
    <citation type="submission" date="2009-09" db="EMBL/GenBank/DDBJ databases">
        <authorList>
            <person name="Qin X."/>
            <person name="Bachman B."/>
            <person name="Battles P."/>
            <person name="Bell A."/>
            <person name="Bess C."/>
            <person name="Bickham C."/>
            <person name="Chaboub L."/>
            <person name="Chen D."/>
            <person name="Coyle M."/>
            <person name="Deiros D.R."/>
            <person name="Dinh H."/>
            <person name="Forbes L."/>
            <person name="Fowler G."/>
            <person name="Francisco L."/>
            <person name="Fu Q."/>
            <person name="Gubbala S."/>
            <person name="Hale W."/>
            <person name="Han Y."/>
            <person name="Hemphill L."/>
            <person name="Highlander S.K."/>
            <person name="Hirani K."/>
            <person name="Hogues M."/>
            <person name="Jackson L."/>
            <person name="Jakkamsetti A."/>
            <person name="Javaid M."/>
            <person name="Jiang H."/>
            <person name="Korchina V."/>
            <person name="Kovar C."/>
            <person name="Lara F."/>
            <person name="Lee S."/>
            <person name="Mata R."/>
            <person name="Mathew T."/>
            <person name="Moen C."/>
            <person name="Morales K."/>
            <person name="Munidasa M."/>
            <person name="Nazareth L."/>
            <person name="Ngo R."/>
            <person name="Nguyen L."/>
            <person name="Okwuonu G."/>
            <person name="Ongeri F."/>
            <person name="Patil S."/>
            <person name="Petrosino J."/>
            <person name="Pham C."/>
            <person name="Pham P."/>
            <person name="Pu L.-L."/>
            <person name="Puazo M."/>
            <person name="Raj R."/>
            <person name="Reid J."/>
            <person name="Rouhana J."/>
            <person name="Saada N."/>
            <person name="Shang Y."/>
            <person name="Simmons D."/>
            <person name="Thornton R."/>
            <person name="Warren J."/>
            <person name="Weissenberger G."/>
            <person name="Zhang J."/>
            <person name="Zhang L."/>
            <person name="Zhou C."/>
            <person name="Zhu D."/>
            <person name="Muzny D."/>
            <person name="Worley K."/>
            <person name="Gibbs R."/>
        </authorList>
    </citation>
    <scope>NUCLEOTIDE SEQUENCE [LARGE SCALE GENOMIC DNA]</scope>
    <source>
        <strain evidence="1 2">DSM 16041</strain>
    </source>
</reference>
<dbReference type="EMBL" id="ACLL01000042">
    <property type="protein sequence ID" value="EEW53317.1"/>
    <property type="molecule type" value="Genomic_DNA"/>
</dbReference>
<proteinExistence type="predicted"/>
<accession>C8P882</accession>
<organism evidence="1 2">
    <name type="scientific">Limosilactobacillus antri DSM 16041</name>
    <dbReference type="NCBI Taxonomy" id="525309"/>
    <lineage>
        <taxon>Bacteria</taxon>
        <taxon>Bacillati</taxon>
        <taxon>Bacillota</taxon>
        <taxon>Bacilli</taxon>
        <taxon>Lactobacillales</taxon>
        <taxon>Lactobacillaceae</taxon>
        <taxon>Limosilactobacillus</taxon>
    </lineage>
</organism>
<gene>
    <name evidence="1" type="ORF">HMPREF0494_1526</name>
</gene>